<dbReference type="Proteomes" id="UP000008068">
    <property type="component" value="Unassembled WGS sequence"/>
</dbReference>
<gene>
    <name evidence="1" type="ORF">CAEBREN_05461</name>
</gene>
<keyword evidence="2" id="KW-1185">Reference proteome</keyword>
<dbReference type="EMBL" id="GL379953">
    <property type="protein sequence ID" value="EGT38062.1"/>
    <property type="molecule type" value="Genomic_DNA"/>
</dbReference>
<name>G0NV37_CAEBE</name>
<protein>
    <submittedName>
        <fullName evidence="1">Uncharacterized protein</fullName>
    </submittedName>
</protein>
<evidence type="ECO:0000313" key="1">
    <source>
        <dbReference type="EMBL" id="EGT38062.1"/>
    </source>
</evidence>
<sequence>MVSTYSFYVDEIQQPLFFQIVLPGCTLHTEIARKLNHMVTHDQRKTVMMEFDAKLCPGDYEDRGNGFNGTVEIDVDNHKEDWNAESEKVCEAEITQQSFFF</sequence>
<evidence type="ECO:0000313" key="2">
    <source>
        <dbReference type="Proteomes" id="UP000008068"/>
    </source>
</evidence>
<dbReference type="InParanoid" id="G0NV37"/>
<dbReference type="HOGENOM" id="CLU_2294155_0_0_1"/>
<accession>G0NV37</accession>
<organism evidence="2">
    <name type="scientific">Caenorhabditis brenneri</name>
    <name type="common">Nematode worm</name>
    <dbReference type="NCBI Taxonomy" id="135651"/>
    <lineage>
        <taxon>Eukaryota</taxon>
        <taxon>Metazoa</taxon>
        <taxon>Ecdysozoa</taxon>
        <taxon>Nematoda</taxon>
        <taxon>Chromadorea</taxon>
        <taxon>Rhabditida</taxon>
        <taxon>Rhabditina</taxon>
        <taxon>Rhabditomorpha</taxon>
        <taxon>Rhabditoidea</taxon>
        <taxon>Rhabditidae</taxon>
        <taxon>Peloderinae</taxon>
        <taxon>Caenorhabditis</taxon>
    </lineage>
</organism>
<dbReference type="AlphaFoldDB" id="G0NV37"/>
<proteinExistence type="predicted"/>
<reference evidence="2" key="1">
    <citation type="submission" date="2011-07" db="EMBL/GenBank/DDBJ databases">
        <authorList>
            <consortium name="Caenorhabditis brenneri Sequencing and Analysis Consortium"/>
            <person name="Wilson R.K."/>
        </authorList>
    </citation>
    <scope>NUCLEOTIDE SEQUENCE [LARGE SCALE GENOMIC DNA]</scope>
    <source>
        <strain evidence="2">PB2801</strain>
    </source>
</reference>